<dbReference type="RefSeq" id="WP_072577630.1">
    <property type="nucleotide sequence ID" value="NZ_LWHB01000259.1"/>
</dbReference>
<keyword evidence="1" id="KW-0547">Nucleotide-binding</keyword>
<evidence type="ECO:0000313" key="3">
    <source>
        <dbReference type="Proteomes" id="UP000254601"/>
    </source>
</evidence>
<keyword evidence="1" id="KW-0648">Protein biosynthesis</keyword>
<evidence type="ECO:0000256" key="1">
    <source>
        <dbReference type="HAMAP-Rule" id="MF_00122"/>
    </source>
</evidence>
<comment type="similarity">
    <text evidence="1">Belongs to the GatC family.</text>
</comment>
<dbReference type="SUPFAM" id="SSF141000">
    <property type="entry name" value="Glu-tRNAGln amidotransferase C subunit"/>
    <property type="match status" value="1"/>
</dbReference>
<accession>A0A380MTC6</accession>
<organism evidence="2 3">
    <name type="scientific">Suttonella ornithocola</name>
    <dbReference type="NCBI Taxonomy" id="279832"/>
    <lineage>
        <taxon>Bacteria</taxon>
        <taxon>Pseudomonadati</taxon>
        <taxon>Pseudomonadota</taxon>
        <taxon>Gammaproteobacteria</taxon>
        <taxon>Cardiobacteriales</taxon>
        <taxon>Cardiobacteriaceae</taxon>
        <taxon>Suttonella</taxon>
    </lineage>
</organism>
<dbReference type="InterPro" id="IPR036113">
    <property type="entry name" value="Asp/Glu-ADT_sf_sub_c"/>
</dbReference>
<dbReference type="GO" id="GO:0050567">
    <property type="term" value="F:glutaminyl-tRNA synthase (glutamine-hydrolyzing) activity"/>
    <property type="evidence" value="ECO:0007669"/>
    <property type="project" value="UniProtKB-UniRule"/>
</dbReference>
<name>A0A380MTC6_9GAMM</name>
<dbReference type="InterPro" id="IPR003837">
    <property type="entry name" value="GatC"/>
</dbReference>
<evidence type="ECO:0000313" key="2">
    <source>
        <dbReference type="EMBL" id="SUO95444.1"/>
    </source>
</evidence>
<dbReference type="Gene3D" id="1.10.20.60">
    <property type="entry name" value="Glu-tRNAGln amidotransferase C subunit, N-terminal domain"/>
    <property type="match status" value="1"/>
</dbReference>
<dbReference type="Proteomes" id="UP000254601">
    <property type="component" value="Unassembled WGS sequence"/>
</dbReference>
<dbReference type="GO" id="GO:0006412">
    <property type="term" value="P:translation"/>
    <property type="evidence" value="ECO:0007669"/>
    <property type="project" value="UniProtKB-UniRule"/>
</dbReference>
<keyword evidence="1" id="KW-0067">ATP-binding</keyword>
<proteinExistence type="inferred from homology"/>
<comment type="catalytic activity">
    <reaction evidence="1">
        <text>L-glutamyl-tRNA(Gln) + L-glutamine + ATP + H2O = L-glutaminyl-tRNA(Gln) + L-glutamate + ADP + phosphate + H(+)</text>
        <dbReference type="Rhea" id="RHEA:17521"/>
        <dbReference type="Rhea" id="RHEA-COMP:9681"/>
        <dbReference type="Rhea" id="RHEA-COMP:9684"/>
        <dbReference type="ChEBI" id="CHEBI:15377"/>
        <dbReference type="ChEBI" id="CHEBI:15378"/>
        <dbReference type="ChEBI" id="CHEBI:29985"/>
        <dbReference type="ChEBI" id="CHEBI:30616"/>
        <dbReference type="ChEBI" id="CHEBI:43474"/>
        <dbReference type="ChEBI" id="CHEBI:58359"/>
        <dbReference type="ChEBI" id="CHEBI:78520"/>
        <dbReference type="ChEBI" id="CHEBI:78521"/>
        <dbReference type="ChEBI" id="CHEBI:456216"/>
    </reaction>
</comment>
<dbReference type="GO" id="GO:0005524">
    <property type="term" value="F:ATP binding"/>
    <property type="evidence" value="ECO:0007669"/>
    <property type="project" value="UniProtKB-KW"/>
</dbReference>
<dbReference type="NCBIfam" id="TIGR00135">
    <property type="entry name" value="gatC"/>
    <property type="match status" value="1"/>
</dbReference>
<reference evidence="2 3" key="1">
    <citation type="submission" date="2018-06" db="EMBL/GenBank/DDBJ databases">
        <authorList>
            <consortium name="Pathogen Informatics"/>
            <person name="Doyle S."/>
        </authorList>
    </citation>
    <scope>NUCLEOTIDE SEQUENCE [LARGE SCALE GENOMIC DNA]</scope>
    <source>
        <strain evidence="2 3">NCTC13337</strain>
    </source>
</reference>
<dbReference type="Pfam" id="PF02686">
    <property type="entry name" value="GatC"/>
    <property type="match status" value="1"/>
</dbReference>
<keyword evidence="2" id="KW-0808">Transferase</keyword>
<dbReference type="OrthoDB" id="9794326at2"/>
<dbReference type="HAMAP" id="MF_00122">
    <property type="entry name" value="GatC"/>
    <property type="match status" value="1"/>
</dbReference>
<dbReference type="EC" id="6.3.5.-" evidence="1"/>
<dbReference type="GO" id="GO:0050566">
    <property type="term" value="F:asparaginyl-tRNA synthase (glutamine-hydrolyzing) activity"/>
    <property type="evidence" value="ECO:0007669"/>
    <property type="project" value="RHEA"/>
</dbReference>
<keyword evidence="1 2" id="KW-0436">Ligase</keyword>
<comment type="subunit">
    <text evidence="1">Heterotrimer of A, B and C subunits.</text>
</comment>
<dbReference type="GO" id="GO:0006450">
    <property type="term" value="P:regulation of translational fidelity"/>
    <property type="evidence" value="ECO:0007669"/>
    <property type="project" value="InterPro"/>
</dbReference>
<comment type="catalytic activity">
    <reaction evidence="1">
        <text>L-aspartyl-tRNA(Asn) + L-glutamine + ATP + H2O = L-asparaginyl-tRNA(Asn) + L-glutamate + ADP + phosphate + 2 H(+)</text>
        <dbReference type="Rhea" id="RHEA:14513"/>
        <dbReference type="Rhea" id="RHEA-COMP:9674"/>
        <dbReference type="Rhea" id="RHEA-COMP:9677"/>
        <dbReference type="ChEBI" id="CHEBI:15377"/>
        <dbReference type="ChEBI" id="CHEBI:15378"/>
        <dbReference type="ChEBI" id="CHEBI:29985"/>
        <dbReference type="ChEBI" id="CHEBI:30616"/>
        <dbReference type="ChEBI" id="CHEBI:43474"/>
        <dbReference type="ChEBI" id="CHEBI:58359"/>
        <dbReference type="ChEBI" id="CHEBI:78515"/>
        <dbReference type="ChEBI" id="CHEBI:78516"/>
        <dbReference type="ChEBI" id="CHEBI:456216"/>
    </reaction>
</comment>
<dbReference type="AlphaFoldDB" id="A0A380MTC6"/>
<dbReference type="EMBL" id="UHIC01000001">
    <property type="protein sequence ID" value="SUO95444.1"/>
    <property type="molecule type" value="Genomic_DNA"/>
</dbReference>
<gene>
    <name evidence="1 2" type="primary">gatC</name>
    <name evidence="2" type="ORF">NCTC13337_01341</name>
</gene>
<sequence length="96" mass="10589">MSQLAPETLLKTAKLAKLDLSKSEATALQKDLEGIFDLFTTLNREDIHALEPLGHPLGETQPLRTDQAIKRNLINNIETNAPLAEDGFITVPKVIE</sequence>
<protein>
    <recommendedName>
        <fullName evidence="1">Aspartyl/glutamyl-tRNA(Asn/Gln) amidotransferase subunit C</fullName>
        <shortName evidence="1">Asp/Glu-ADT subunit C</shortName>
        <ecNumber evidence="1">6.3.5.-</ecNumber>
    </recommendedName>
</protein>
<dbReference type="GO" id="GO:0016740">
    <property type="term" value="F:transferase activity"/>
    <property type="evidence" value="ECO:0007669"/>
    <property type="project" value="UniProtKB-KW"/>
</dbReference>
<comment type="function">
    <text evidence="1">Allows the formation of correctly charged Asn-tRNA(Asn) or Gln-tRNA(Gln) through the transamidation of misacylated Asp-tRNA(Asn) or Glu-tRNA(Gln) in organisms which lack either or both of asparaginyl-tRNA or glutaminyl-tRNA synthetases. The reaction takes place in the presence of glutamine and ATP through an activated phospho-Asp-tRNA(Asn) or phospho-Glu-tRNA(Gln).</text>
</comment>
<keyword evidence="3" id="KW-1185">Reference proteome</keyword>